<reference evidence="2 3" key="1">
    <citation type="journal article" date="2019" name="Nat. Med.">
        <title>A library of human gut bacterial isolates paired with longitudinal multiomics data enables mechanistic microbiome research.</title>
        <authorList>
            <person name="Poyet M."/>
            <person name="Groussin M."/>
            <person name="Gibbons S.M."/>
            <person name="Avila-Pacheco J."/>
            <person name="Jiang X."/>
            <person name="Kearney S.M."/>
            <person name="Perrotta A.R."/>
            <person name="Berdy B."/>
            <person name="Zhao S."/>
            <person name="Lieberman T.D."/>
            <person name="Swanson P.K."/>
            <person name="Smith M."/>
            <person name="Roesemann S."/>
            <person name="Alexander J.E."/>
            <person name="Rich S.A."/>
            <person name="Livny J."/>
            <person name="Vlamakis H."/>
            <person name="Clish C."/>
            <person name="Bullock K."/>
            <person name="Deik A."/>
            <person name="Scott J."/>
            <person name="Pierce K.A."/>
            <person name="Xavier R.J."/>
            <person name="Alm E.J."/>
        </authorList>
    </citation>
    <scope>NUCLEOTIDE SEQUENCE [LARGE SCALE GENOMIC DNA]</scope>
    <source>
        <strain evidence="2 3">BIOML-A160</strain>
    </source>
</reference>
<evidence type="ECO:0000313" key="4">
    <source>
        <dbReference type="Proteomes" id="UP000500882"/>
    </source>
</evidence>
<proteinExistence type="predicted"/>
<reference evidence="1 4" key="2">
    <citation type="submission" date="2020-02" db="EMBL/GenBank/DDBJ databases">
        <title>Whole-genome sequencing and comparative analysis of the genomes of Bacteroides thetaiotaomicron and Escherichia coli isolated from a healthy resident in Vietnam.</title>
        <authorList>
            <person name="Mohsin M."/>
            <person name="Tanaka K."/>
            <person name="Kawahara R."/>
            <person name="Kondo S."/>
            <person name="Noguchi H."/>
            <person name="Motooka D."/>
            <person name="Nakamura S."/>
            <person name="Khong D.T."/>
            <person name="Nguyen T.N."/>
            <person name="Tran H.T."/>
            <person name="Yamamoto Y."/>
        </authorList>
    </citation>
    <scope>NUCLEOTIDE SEQUENCE [LARGE SCALE GENOMIC DNA]</scope>
    <source>
        <strain evidence="1 4">F9-2</strain>
    </source>
</reference>
<dbReference type="RefSeq" id="WP_172556911.1">
    <property type="nucleotide sequence ID" value="NZ_AP022660.1"/>
</dbReference>
<evidence type="ECO:0000313" key="3">
    <source>
        <dbReference type="Proteomes" id="UP000436825"/>
    </source>
</evidence>
<name>A0A679HCU6_BACT4</name>
<evidence type="ECO:0000313" key="2">
    <source>
        <dbReference type="EMBL" id="KAB4456371.1"/>
    </source>
</evidence>
<dbReference type="EMBL" id="AP022660">
    <property type="protein sequence ID" value="BCA52071.1"/>
    <property type="molecule type" value="Genomic_DNA"/>
</dbReference>
<evidence type="ECO:0000313" key="1">
    <source>
        <dbReference type="EMBL" id="BCA52071.1"/>
    </source>
</evidence>
<dbReference type="Proteomes" id="UP000436825">
    <property type="component" value="Unassembled WGS sequence"/>
</dbReference>
<protein>
    <submittedName>
        <fullName evidence="1">Uncharacterized protein</fullName>
    </submittedName>
</protein>
<accession>A0A679HCU6</accession>
<gene>
    <name evidence="1" type="ORF">BatF92_40130</name>
    <name evidence="2" type="ORF">GAN75_10825</name>
</gene>
<dbReference type="EMBL" id="WCRW01000006">
    <property type="protein sequence ID" value="KAB4456371.1"/>
    <property type="molecule type" value="Genomic_DNA"/>
</dbReference>
<sequence>MKLKQIFLFTLLLQTVVIANATIVQKLLLKNGSELEGYISMQRPGKDFTFTAERAIIFMPGEDAKSIVDHEINIKQLSPSWVGWAEKNDAFIGLGDNRVLVLSDIITEGKTIGQVRILEKGAKIKYLEMSNNAYSLNWDTIAVVKADKRSKTALTGINRIYKLENGQEYEGQYVEEVPGKTLSLYRDNGVIEVFETNKVVKYSMRKINPNQGLFEQSELLDIIQMKNNNILKGIIIEQNFSNKTPSDNYLLLQTESGTTQSVKLADIDGYRKEVNPKFKPLFDILLRTGELVVNRQQTNLLRVREEGAYITLPKDTCLAVIEKRQLATEIVIETKFTDNAPNPTFEIVKVRKFVDKKRKMNFLGFTFQDIVKTNIQPHSVQTSVNKTTKLEYTISEEGLYAIYDPKEKTVIPFRIK</sequence>
<dbReference type="AlphaFoldDB" id="A0A679HCU6"/>
<organism evidence="1 4">
    <name type="scientific">Bacteroides thetaiotaomicron</name>
    <dbReference type="NCBI Taxonomy" id="818"/>
    <lineage>
        <taxon>Bacteria</taxon>
        <taxon>Pseudomonadati</taxon>
        <taxon>Bacteroidota</taxon>
        <taxon>Bacteroidia</taxon>
        <taxon>Bacteroidales</taxon>
        <taxon>Bacteroidaceae</taxon>
        <taxon>Bacteroides</taxon>
    </lineage>
</organism>
<dbReference type="Proteomes" id="UP000500882">
    <property type="component" value="Chromosome"/>
</dbReference>